<evidence type="ECO:0000313" key="3">
    <source>
        <dbReference type="EMBL" id="KAJ7773977.1"/>
    </source>
</evidence>
<dbReference type="Proteomes" id="UP001215598">
    <property type="component" value="Unassembled WGS sequence"/>
</dbReference>
<gene>
    <name evidence="3" type="ORF">B0H16DRAFT_1684923</name>
</gene>
<comment type="caution">
    <text evidence="3">The sequence shown here is derived from an EMBL/GenBank/DDBJ whole genome shotgun (WGS) entry which is preliminary data.</text>
</comment>
<feature type="region of interest" description="Disordered" evidence="1">
    <location>
        <begin position="1"/>
        <end position="56"/>
    </location>
</feature>
<dbReference type="Pfam" id="PF20415">
    <property type="entry name" value="DUF6699"/>
    <property type="match status" value="1"/>
</dbReference>
<name>A0AAD7K001_9AGAR</name>
<organism evidence="3 4">
    <name type="scientific">Mycena metata</name>
    <dbReference type="NCBI Taxonomy" id="1033252"/>
    <lineage>
        <taxon>Eukaryota</taxon>
        <taxon>Fungi</taxon>
        <taxon>Dikarya</taxon>
        <taxon>Basidiomycota</taxon>
        <taxon>Agaricomycotina</taxon>
        <taxon>Agaricomycetes</taxon>
        <taxon>Agaricomycetidae</taxon>
        <taxon>Agaricales</taxon>
        <taxon>Marasmiineae</taxon>
        <taxon>Mycenaceae</taxon>
        <taxon>Mycena</taxon>
    </lineage>
</organism>
<feature type="compositionally biased region" description="Pro residues" evidence="1">
    <location>
        <begin position="195"/>
        <end position="204"/>
    </location>
</feature>
<feature type="compositionally biased region" description="Basic and acidic residues" evidence="1">
    <location>
        <begin position="172"/>
        <end position="187"/>
    </location>
</feature>
<sequence length="532" mass="58863">MSRPAITRSVMDKRPRITPTPQCDHPTGPPAPASLAPTPRVPTATPLMPLPPYRYKPSRNPLAEQVAVGDVYMQQHRRNLQRGYFDRVKPEEGAQMVEEGDEAAAAIQRQEGNDQYRGTDRTDGLTSCCGQEEPTVRSEQPSPKLNCRRMSWPIAGSCKAAVKMIRTRRYGATRERTSAERTYKPSPHENVVPISFPPPSPPPNLSRRSRSATNWHALWCPHDDVLEQAHQPPAISVLYAPRQPTQPKPQPAHWSGVVPPITPGLRWECSPYPRTSLPDVSTPPANCDLLSHRNFSTSGSPQPLDPPCPRPRSIALPAQIPGIIAVTLNPALRFGAGIDVDFIALESLAKLGAGLLGETATFPGLPSLTLVSPYLPWVITAHASNRWVVVGDILSAIGQALHMRIVEGELEEGYEEMAKDRRTGLRGSNEITEGRRMTKSHNQKTWAETRLRLLGGRTRFGGLVESVMGLSPEFNFRWAPCLAICTWEKHMLSVRVDRALTGLGTKTQMYNINGMEVGSRSRSIHKRWNTGH</sequence>
<keyword evidence="4" id="KW-1185">Reference proteome</keyword>
<feature type="domain" description="DUF6699" evidence="2">
    <location>
        <begin position="356"/>
        <end position="465"/>
    </location>
</feature>
<proteinExistence type="predicted"/>
<dbReference type="InterPro" id="IPR046522">
    <property type="entry name" value="DUF6699"/>
</dbReference>
<reference evidence="3" key="1">
    <citation type="submission" date="2023-03" db="EMBL/GenBank/DDBJ databases">
        <title>Massive genome expansion in bonnet fungi (Mycena s.s.) driven by repeated elements and novel gene families across ecological guilds.</title>
        <authorList>
            <consortium name="Lawrence Berkeley National Laboratory"/>
            <person name="Harder C.B."/>
            <person name="Miyauchi S."/>
            <person name="Viragh M."/>
            <person name="Kuo A."/>
            <person name="Thoen E."/>
            <person name="Andreopoulos B."/>
            <person name="Lu D."/>
            <person name="Skrede I."/>
            <person name="Drula E."/>
            <person name="Henrissat B."/>
            <person name="Morin E."/>
            <person name="Kohler A."/>
            <person name="Barry K."/>
            <person name="LaButti K."/>
            <person name="Morin E."/>
            <person name="Salamov A."/>
            <person name="Lipzen A."/>
            <person name="Mereny Z."/>
            <person name="Hegedus B."/>
            <person name="Baldrian P."/>
            <person name="Stursova M."/>
            <person name="Weitz H."/>
            <person name="Taylor A."/>
            <person name="Grigoriev I.V."/>
            <person name="Nagy L.G."/>
            <person name="Martin F."/>
            <person name="Kauserud H."/>
        </authorList>
    </citation>
    <scope>NUCLEOTIDE SEQUENCE</scope>
    <source>
        <strain evidence="3">CBHHK182m</strain>
    </source>
</reference>
<evidence type="ECO:0000256" key="1">
    <source>
        <dbReference type="SAM" id="MobiDB-lite"/>
    </source>
</evidence>
<feature type="region of interest" description="Disordered" evidence="1">
    <location>
        <begin position="171"/>
        <end position="209"/>
    </location>
</feature>
<dbReference type="EMBL" id="JARKIB010000012">
    <property type="protein sequence ID" value="KAJ7773977.1"/>
    <property type="molecule type" value="Genomic_DNA"/>
</dbReference>
<evidence type="ECO:0000259" key="2">
    <source>
        <dbReference type="Pfam" id="PF20415"/>
    </source>
</evidence>
<protein>
    <recommendedName>
        <fullName evidence="2">DUF6699 domain-containing protein</fullName>
    </recommendedName>
</protein>
<feature type="region of interest" description="Disordered" evidence="1">
    <location>
        <begin position="115"/>
        <end position="144"/>
    </location>
</feature>
<accession>A0AAD7K001</accession>
<dbReference type="AlphaFoldDB" id="A0AAD7K001"/>
<evidence type="ECO:0000313" key="4">
    <source>
        <dbReference type="Proteomes" id="UP001215598"/>
    </source>
</evidence>